<reference evidence="1 2" key="1">
    <citation type="submission" date="2020-01" db="EMBL/GenBank/DDBJ databases">
        <title>Whole genome sequencing of Halomonas alkaliphila strain LS44.</title>
        <authorList>
            <person name="Kumar S."/>
            <person name="Paul D."/>
            <person name="Shouche Y."/>
            <person name="Suryavanshi M.V."/>
        </authorList>
    </citation>
    <scope>NUCLEOTIDE SEQUENCE [LARGE SCALE GENOMIC DNA]</scope>
    <source>
        <strain evidence="1 2">LS44</strain>
    </source>
</reference>
<dbReference type="OrthoDB" id="6163999at2"/>
<gene>
    <name evidence="1" type="ORF">GPL32_02265</name>
</gene>
<evidence type="ECO:0000313" key="1">
    <source>
        <dbReference type="EMBL" id="NDL69333.1"/>
    </source>
</evidence>
<accession>A0A7C9P0A0</accession>
<dbReference type="AlphaFoldDB" id="A0A7C9P0A0"/>
<proteinExistence type="predicted"/>
<dbReference type="EMBL" id="JAAEHK010000002">
    <property type="protein sequence ID" value="NDL69333.1"/>
    <property type="molecule type" value="Genomic_DNA"/>
</dbReference>
<name>A0A7C9P0A0_9GAMM</name>
<comment type="caution">
    <text evidence="1">The sequence shown here is derived from an EMBL/GenBank/DDBJ whole genome shotgun (WGS) entry which is preliminary data.</text>
</comment>
<sequence>MDDELKAIQDDLDNVLERLEAYINDKNSAYKLFEMESPHGGNPKAEMRDALYLYLSDAGIEDIDSAISRVSAERMAALLERNRRMREYGEEKGKLLFALEEVARHRPLLANYSPSTMVQPEDMANLAEMASRYLNQEDQYPGEYGSKQALKRKGRRARYTVEQREAAMNEYIRLRREHGKHAYPLERDACQPIADKHGIESGQAIVDAVRQRLDESFLTGSSNGGIVLTTLREYLSIND</sequence>
<evidence type="ECO:0000313" key="2">
    <source>
        <dbReference type="Proteomes" id="UP000480312"/>
    </source>
</evidence>
<dbReference type="RefSeq" id="WP_162217281.1">
    <property type="nucleotide sequence ID" value="NZ_JAAEHK010000002.1"/>
</dbReference>
<protein>
    <submittedName>
        <fullName evidence="1">Uncharacterized protein</fullName>
    </submittedName>
</protein>
<organism evidence="1 2">
    <name type="scientific">Vreelandella alkaliphila</name>
    <dbReference type="NCBI Taxonomy" id="272774"/>
    <lineage>
        <taxon>Bacteria</taxon>
        <taxon>Pseudomonadati</taxon>
        <taxon>Pseudomonadota</taxon>
        <taxon>Gammaproteobacteria</taxon>
        <taxon>Oceanospirillales</taxon>
        <taxon>Halomonadaceae</taxon>
        <taxon>Vreelandella</taxon>
    </lineage>
</organism>
<dbReference type="Proteomes" id="UP000480312">
    <property type="component" value="Unassembled WGS sequence"/>
</dbReference>